<dbReference type="Proteomes" id="UP000008783">
    <property type="component" value="Unassembled WGS sequence"/>
</dbReference>
<dbReference type="KEGG" id="pgr:PGTG_22554"/>
<feature type="compositionally biased region" description="Polar residues" evidence="1">
    <location>
        <begin position="80"/>
        <end position="91"/>
    </location>
</feature>
<dbReference type="GeneID" id="13542237"/>
<reference evidence="3" key="1">
    <citation type="journal article" date="2011" name="Proc. Natl. Acad. Sci. U.S.A.">
        <title>Obligate biotrophy features unraveled by the genomic analysis of rust fungi.</title>
        <authorList>
            <person name="Duplessis S."/>
            <person name="Cuomo C.A."/>
            <person name="Lin Y.-C."/>
            <person name="Aerts A."/>
            <person name="Tisserant E."/>
            <person name="Veneault-Fourrey C."/>
            <person name="Joly D.L."/>
            <person name="Hacquard S."/>
            <person name="Amselem J."/>
            <person name="Cantarel B.L."/>
            <person name="Chiu R."/>
            <person name="Coutinho P.M."/>
            <person name="Feau N."/>
            <person name="Field M."/>
            <person name="Frey P."/>
            <person name="Gelhaye E."/>
            <person name="Goldberg J."/>
            <person name="Grabherr M.G."/>
            <person name="Kodira C.D."/>
            <person name="Kohler A."/>
            <person name="Kuees U."/>
            <person name="Lindquist E.A."/>
            <person name="Lucas S.M."/>
            <person name="Mago R."/>
            <person name="Mauceli E."/>
            <person name="Morin E."/>
            <person name="Murat C."/>
            <person name="Pangilinan J.L."/>
            <person name="Park R."/>
            <person name="Pearson M."/>
            <person name="Quesneville H."/>
            <person name="Rouhier N."/>
            <person name="Sakthikumar S."/>
            <person name="Salamov A.A."/>
            <person name="Schmutz J."/>
            <person name="Selles B."/>
            <person name="Shapiro H."/>
            <person name="Tanguay P."/>
            <person name="Tuskan G.A."/>
            <person name="Henrissat B."/>
            <person name="Van de Peer Y."/>
            <person name="Rouze P."/>
            <person name="Ellis J.G."/>
            <person name="Dodds P.N."/>
            <person name="Schein J.E."/>
            <person name="Zhong S."/>
            <person name="Hamelin R.C."/>
            <person name="Grigoriev I.V."/>
            <person name="Szabo L.J."/>
            <person name="Martin F."/>
        </authorList>
    </citation>
    <scope>NUCLEOTIDE SEQUENCE [LARGE SCALE GENOMIC DNA]</scope>
    <source>
        <strain evidence="3">CRL 75-36-700-3 / race SCCL</strain>
    </source>
</reference>
<dbReference type="AlphaFoldDB" id="H6QUY8"/>
<feature type="region of interest" description="Disordered" evidence="1">
    <location>
        <begin position="63"/>
        <end position="107"/>
    </location>
</feature>
<evidence type="ECO:0000313" key="2">
    <source>
        <dbReference type="EMBL" id="EHS62601.1"/>
    </source>
</evidence>
<proteinExistence type="predicted"/>
<dbReference type="OrthoDB" id="10394208at2759"/>
<sequence length="107" mass="12000">MIVFRVLDRDSTPKRARTQKTDNTEVIDCRQHTNVTKQTAEPADFTSLIRSSLLDRLSSPIAVAESNKNLPSEPIDKATATDNKNNQNTRPNFEANKEDSSSVQQQL</sequence>
<name>H6QUY8_PUCGT</name>
<evidence type="ECO:0000256" key="1">
    <source>
        <dbReference type="SAM" id="MobiDB-lite"/>
    </source>
</evidence>
<organism evidence="2 3">
    <name type="scientific">Puccinia graminis f. sp. tritici (strain CRL 75-36-700-3 / race SCCL)</name>
    <name type="common">Black stem rust fungus</name>
    <dbReference type="NCBI Taxonomy" id="418459"/>
    <lineage>
        <taxon>Eukaryota</taxon>
        <taxon>Fungi</taxon>
        <taxon>Dikarya</taxon>
        <taxon>Basidiomycota</taxon>
        <taxon>Pucciniomycotina</taxon>
        <taxon>Pucciniomycetes</taxon>
        <taxon>Pucciniales</taxon>
        <taxon>Pucciniaceae</taxon>
        <taxon>Puccinia</taxon>
    </lineage>
</organism>
<dbReference type="InParanoid" id="H6QUY8"/>
<dbReference type="VEuPathDB" id="FungiDB:PGTG_22554"/>
<dbReference type="EMBL" id="DS178364">
    <property type="protein sequence ID" value="EHS62601.1"/>
    <property type="molecule type" value="Genomic_DNA"/>
</dbReference>
<accession>H6QUY8</accession>
<feature type="region of interest" description="Disordered" evidence="1">
    <location>
        <begin position="1"/>
        <end position="23"/>
    </location>
</feature>
<dbReference type="HOGENOM" id="CLU_175738_0_0_1"/>
<evidence type="ECO:0000313" key="3">
    <source>
        <dbReference type="Proteomes" id="UP000008783"/>
    </source>
</evidence>
<dbReference type="RefSeq" id="XP_003888675.1">
    <property type="nucleotide sequence ID" value="XM_003888626.1"/>
</dbReference>
<protein>
    <submittedName>
        <fullName evidence="2">Uncharacterized protein</fullName>
    </submittedName>
</protein>
<keyword evidence="3" id="KW-1185">Reference proteome</keyword>
<gene>
    <name evidence="2" type="ORF">PGTG_22554</name>
</gene>